<dbReference type="PRINTS" id="PR00344">
    <property type="entry name" value="BCTRLSENSOR"/>
</dbReference>
<dbReference type="InterPro" id="IPR036890">
    <property type="entry name" value="HATPase_C_sf"/>
</dbReference>
<dbReference type="PANTHER" id="PTHR42878">
    <property type="entry name" value="TWO-COMPONENT HISTIDINE KINASE"/>
    <property type="match status" value="1"/>
</dbReference>
<dbReference type="Gene3D" id="3.30.565.10">
    <property type="entry name" value="Histidine kinase-like ATPase, C-terminal domain"/>
    <property type="match status" value="1"/>
</dbReference>
<keyword evidence="3" id="KW-0808">Transferase</keyword>
<keyword evidence="4" id="KW-0418">Kinase</keyword>
<evidence type="ECO:0000256" key="2">
    <source>
        <dbReference type="ARBA" id="ARBA00012438"/>
    </source>
</evidence>
<dbReference type="RefSeq" id="WP_379880589.1">
    <property type="nucleotide sequence ID" value="NZ_JBHPON010000001.1"/>
</dbReference>
<dbReference type="GO" id="GO:0005524">
    <property type="term" value="F:ATP binding"/>
    <property type="evidence" value="ECO:0007669"/>
    <property type="project" value="UniProtKB-KW"/>
</dbReference>
<proteinExistence type="predicted"/>
<keyword evidence="6" id="KW-0067">ATP-binding</keyword>
<dbReference type="Pfam" id="PF02518">
    <property type="entry name" value="HATPase_c"/>
    <property type="match status" value="1"/>
</dbReference>
<dbReference type="PANTHER" id="PTHR42878:SF15">
    <property type="entry name" value="BACTERIOPHYTOCHROME"/>
    <property type="match status" value="1"/>
</dbReference>
<reference evidence="6 7" key="1">
    <citation type="submission" date="2024-09" db="EMBL/GenBank/DDBJ databases">
        <authorList>
            <person name="Zhang Z.-H."/>
        </authorList>
    </citation>
    <scope>NUCLEOTIDE SEQUENCE [LARGE SCALE GENOMIC DNA]</scope>
    <source>
        <strain evidence="6 7">HHTR114</strain>
    </source>
</reference>
<protein>
    <recommendedName>
        <fullName evidence="2">histidine kinase</fullName>
        <ecNumber evidence="2">2.7.13.3</ecNumber>
    </recommendedName>
</protein>
<dbReference type="InterPro" id="IPR005467">
    <property type="entry name" value="His_kinase_dom"/>
</dbReference>
<evidence type="ECO:0000313" key="7">
    <source>
        <dbReference type="Proteomes" id="UP001596116"/>
    </source>
</evidence>
<dbReference type="SMART" id="SM00387">
    <property type="entry name" value="HATPase_c"/>
    <property type="match status" value="1"/>
</dbReference>
<comment type="catalytic activity">
    <reaction evidence="1">
        <text>ATP + protein L-histidine = ADP + protein N-phospho-L-histidine.</text>
        <dbReference type="EC" id="2.7.13.3"/>
    </reaction>
</comment>
<accession>A0ABW1KQU0</accession>
<keyword evidence="6" id="KW-0547">Nucleotide-binding</keyword>
<evidence type="ECO:0000259" key="5">
    <source>
        <dbReference type="PROSITE" id="PS50109"/>
    </source>
</evidence>
<evidence type="ECO:0000256" key="4">
    <source>
        <dbReference type="ARBA" id="ARBA00022777"/>
    </source>
</evidence>
<dbReference type="EMBL" id="JBHPON010000001">
    <property type="protein sequence ID" value="MFC6034100.1"/>
    <property type="molecule type" value="Genomic_DNA"/>
</dbReference>
<dbReference type="InterPro" id="IPR003594">
    <property type="entry name" value="HATPase_dom"/>
</dbReference>
<sequence length="148" mass="16605">MRNDLRYVRTDRSKNADIIIKETPAIKADPELIRRVFANLIANSLKYSKPDNAPVVTISSERQAEKVTFSIADNGIGIEARHAEKIFEPMQRLHDHDSEYDGVGIGLPLVKAIIESHGGAIWLDKDYAEGARFCFSVPTDEVDNRELP</sequence>
<dbReference type="EC" id="2.7.13.3" evidence="2"/>
<gene>
    <name evidence="6" type="ORF">ACFMB1_01015</name>
</gene>
<evidence type="ECO:0000256" key="1">
    <source>
        <dbReference type="ARBA" id="ARBA00000085"/>
    </source>
</evidence>
<dbReference type="PROSITE" id="PS50109">
    <property type="entry name" value="HIS_KIN"/>
    <property type="match status" value="1"/>
</dbReference>
<evidence type="ECO:0000256" key="3">
    <source>
        <dbReference type="ARBA" id="ARBA00022679"/>
    </source>
</evidence>
<name>A0ABW1KQU0_9PROT</name>
<feature type="domain" description="Histidine kinase" evidence="5">
    <location>
        <begin position="26"/>
        <end position="141"/>
    </location>
</feature>
<dbReference type="InterPro" id="IPR004358">
    <property type="entry name" value="Sig_transdc_His_kin-like_C"/>
</dbReference>
<dbReference type="InterPro" id="IPR050351">
    <property type="entry name" value="BphY/WalK/GraS-like"/>
</dbReference>
<dbReference type="SUPFAM" id="SSF55874">
    <property type="entry name" value="ATPase domain of HSP90 chaperone/DNA topoisomerase II/histidine kinase"/>
    <property type="match status" value="1"/>
</dbReference>
<evidence type="ECO:0000313" key="6">
    <source>
        <dbReference type="EMBL" id="MFC6034100.1"/>
    </source>
</evidence>
<organism evidence="6 7">
    <name type="scientific">Hyphococcus aureus</name>
    <dbReference type="NCBI Taxonomy" id="2666033"/>
    <lineage>
        <taxon>Bacteria</taxon>
        <taxon>Pseudomonadati</taxon>
        <taxon>Pseudomonadota</taxon>
        <taxon>Alphaproteobacteria</taxon>
        <taxon>Parvularculales</taxon>
        <taxon>Parvularculaceae</taxon>
        <taxon>Hyphococcus</taxon>
    </lineage>
</organism>
<dbReference type="Proteomes" id="UP001596116">
    <property type="component" value="Unassembled WGS sequence"/>
</dbReference>
<comment type="caution">
    <text evidence="6">The sequence shown here is derived from an EMBL/GenBank/DDBJ whole genome shotgun (WGS) entry which is preliminary data.</text>
</comment>
<keyword evidence="7" id="KW-1185">Reference proteome</keyword>